<dbReference type="EMBL" id="BNJF01000004">
    <property type="protein sequence ID" value="GHO48728.1"/>
    <property type="molecule type" value="Genomic_DNA"/>
</dbReference>
<accession>A0A8J3I7U2</accession>
<sequence>MIPPHHLIEPAEIVLLLGFRLHAGNPQQLLAQSDRYLYERRQHEPDLPHTGPIFKDPPKTSARELLEQVGLRGQVYGQAQMTERNANYLTNLGGASADDLLSLIITAHQQVLTQCGIDLALNIDLLGEWPHPNVTSAS</sequence>
<protein>
    <recommendedName>
        <fullName evidence="2">UDP-N-acetylenolpyruvoylglucosamine reductase</fullName>
        <ecNumber evidence="2">1.3.1.98</ecNumber>
    </recommendedName>
    <alternativeName>
        <fullName evidence="2">UDP-N-acetylmuramate dehydrogenase</fullName>
    </alternativeName>
</protein>
<dbReference type="EC" id="1.3.1.98" evidence="2"/>
<dbReference type="GO" id="GO:0051301">
    <property type="term" value="P:cell division"/>
    <property type="evidence" value="ECO:0007669"/>
    <property type="project" value="UniProtKB-KW"/>
</dbReference>
<dbReference type="GO" id="GO:0008360">
    <property type="term" value="P:regulation of cell shape"/>
    <property type="evidence" value="ECO:0007669"/>
    <property type="project" value="UniProtKB-KW"/>
</dbReference>
<proteinExistence type="inferred from homology"/>
<evidence type="ECO:0000256" key="2">
    <source>
        <dbReference type="HAMAP-Rule" id="MF_00037"/>
    </source>
</evidence>
<dbReference type="InterPro" id="IPR011601">
    <property type="entry name" value="MurB_C"/>
</dbReference>
<keyword evidence="2" id="KW-0274">FAD</keyword>
<comment type="subcellular location">
    <subcellularLocation>
        <location evidence="2">Cytoplasm</location>
    </subcellularLocation>
</comment>
<keyword evidence="2" id="KW-0131">Cell cycle</keyword>
<evidence type="ECO:0000313" key="4">
    <source>
        <dbReference type="EMBL" id="GHO48728.1"/>
    </source>
</evidence>
<keyword evidence="2" id="KW-0133">Cell shape</keyword>
<dbReference type="PANTHER" id="PTHR21071:SF4">
    <property type="entry name" value="UDP-N-ACETYLENOLPYRUVOYLGLUCOSAMINE REDUCTASE"/>
    <property type="match status" value="1"/>
</dbReference>
<dbReference type="GO" id="GO:0008762">
    <property type="term" value="F:UDP-N-acetylmuramate dehydrogenase activity"/>
    <property type="evidence" value="ECO:0007669"/>
    <property type="project" value="UniProtKB-UniRule"/>
</dbReference>
<comment type="caution">
    <text evidence="2">Lacks conserved residue(s) required for the propagation of feature annotation.</text>
</comment>
<feature type="domain" description="UDP-N-acetylenolpyruvoylglucosamine reductase C-terminal" evidence="3">
    <location>
        <begin position="32"/>
        <end position="125"/>
    </location>
</feature>
<dbReference type="HAMAP" id="MF_00037">
    <property type="entry name" value="MurB"/>
    <property type="match status" value="1"/>
</dbReference>
<dbReference type="UniPathway" id="UPA00219"/>
<organism evidence="4 5">
    <name type="scientific">Ktedonospora formicarum</name>
    <dbReference type="NCBI Taxonomy" id="2778364"/>
    <lineage>
        <taxon>Bacteria</taxon>
        <taxon>Bacillati</taxon>
        <taxon>Chloroflexota</taxon>
        <taxon>Ktedonobacteria</taxon>
        <taxon>Ktedonobacterales</taxon>
        <taxon>Ktedonobacteraceae</taxon>
        <taxon>Ktedonospora</taxon>
    </lineage>
</organism>
<dbReference type="Pfam" id="PF02873">
    <property type="entry name" value="MurB_C"/>
    <property type="match status" value="1"/>
</dbReference>
<comment type="catalytic activity">
    <reaction evidence="2">
        <text>UDP-N-acetyl-alpha-D-muramate + NADP(+) = UDP-N-acetyl-3-O-(1-carboxyvinyl)-alpha-D-glucosamine + NADPH + H(+)</text>
        <dbReference type="Rhea" id="RHEA:12248"/>
        <dbReference type="ChEBI" id="CHEBI:15378"/>
        <dbReference type="ChEBI" id="CHEBI:57783"/>
        <dbReference type="ChEBI" id="CHEBI:58349"/>
        <dbReference type="ChEBI" id="CHEBI:68483"/>
        <dbReference type="ChEBI" id="CHEBI:70757"/>
        <dbReference type="EC" id="1.3.1.98"/>
    </reaction>
</comment>
<keyword evidence="2" id="KW-0963">Cytoplasm</keyword>
<dbReference type="GO" id="GO:0050660">
    <property type="term" value="F:flavin adenine dinucleotide binding"/>
    <property type="evidence" value="ECO:0007669"/>
    <property type="project" value="TreeGrafter"/>
</dbReference>
<dbReference type="AlphaFoldDB" id="A0A8J3I7U2"/>
<evidence type="ECO:0000313" key="5">
    <source>
        <dbReference type="Proteomes" id="UP000612362"/>
    </source>
</evidence>
<dbReference type="InterPro" id="IPR003170">
    <property type="entry name" value="MurB"/>
</dbReference>
<dbReference type="RefSeq" id="WP_220197904.1">
    <property type="nucleotide sequence ID" value="NZ_BNJF01000004.1"/>
</dbReference>
<comment type="cofactor">
    <cofactor evidence="1 2">
        <name>FAD</name>
        <dbReference type="ChEBI" id="CHEBI:57692"/>
    </cofactor>
</comment>
<comment type="caution">
    <text evidence="4">The sequence shown here is derived from an EMBL/GenBank/DDBJ whole genome shotgun (WGS) entry which is preliminary data.</text>
</comment>
<gene>
    <name evidence="2" type="primary">murB</name>
    <name evidence="4" type="ORF">KSX_68910</name>
</gene>
<dbReference type="GO" id="GO:0009252">
    <property type="term" value="P:peptidoglycan biosynthetic process"/>
    <property type="evidence" value="ECO:0007669"/>
    <property type="project" value="UniProtKB-UniRule"/>
</dbReference>
<evidence type="ECO:0000259" key="3">
    <source>
        <dbReference type="Pfam" id="PF02873"/>
    </source>
</evidence>
<comment type="similarity">
    <text evidence="2">Belongs to the MurB family.</text>
</comment>
<dbReference type="SUPFAM" id="SSF56194">
    <property type="entry name" value="Uridine diphospho-N-Acetylenolpyruvylglucosamine reductase, MurB, C-terminal domain"/>
    <property type="match status" value="1"/>
</dbReference>
<keyword evidence="2" id="KW-0961">Cell wall biogenesis/degradation</keyword>
<name>A0A8J3I7U2_9CHLR</name>
<keyword evidence="2" id="KW-0132">Cell division</keyword>
<dbReference type="GO" id="GO:0071555">
    <property type="term" value="P:cell wall organization"/>
    <property type="evidence" value="ECO:0007669"/>
    <property type="project" value="UniProtKB-KW"/>
</dbReference>
<dbReference type="Gene3D" id="3.90.78.10">
    <property type="entry name" value="UDP-N-acetylenolpyruvoylglucosamine reductase, C-terminal domain"/>
    <property type="match status" value="1"/>
</dbReference>
<keyword evidence="2" id="KW-0521">NADP</keyword>
<dbReference type="InterPro" id="IPR036635">
    <property type="entry name" value="MurB_C_sf"/>
</dbReference>
<evidence type="ECO:0000256" key="1">
    <source>
        <dbReference type="ARBA" id="ARBA00001974"/>
    </source>
</evidence>
<keyword evidence="2" id="KW-0285">Flavoprotein</keyword>
<comment type="pathway">
    <text evidence="2">Cell wall biogenesis; peptidoglycan biosynthesis.</text>
</comment>
<reference evidence="4" key="1">
    <citation type="submission" date="2020-10" db="EMBL/GenBank/DDBJ databases">
        <title>Taxonomic study of unclassified bacteria belonging to the class Ktedonobacteria.</title>
        <authorList>
            <person name="Yabe S."/>
            <person name="Wang C.M."/>
            <person name="Zheng Y."/>
            <person name="Sakai Y."/>
            <person name="Cavaletti L."/>
            <person name="Monciardini P."/>
            <person name="Donadio S."/>
        </authorList>
    </citation>
    <scope>NUCLEOTIDE SEQUENCE</scope>
    <source>
        <strain evidence="4">SOSP1-1</strain>
    </source>
</reference>
<dbReference type="Proteomes" id="UP000612362">
    <property type="component" value="Unassembled WGS sequence"/>
</dbReference>
<dbReference type="PANTHER" id="PTHR21071">
    <property type="entry name" value="UDP-N-ACETYLENOLPYRUVOYLGLUCOSAMINE REDUCTASE"/>
    <property type="match status" value="1"/>
</dbReference>
<keyword evidence="2" id="KW-0573">Peptidoglycan synthesis</keyword>
<keyword evidence="5" id="KW-1185">Reference proteome</keyword>
<dbReference type="GO" id="GO:0005829">
    <property type="term" value="C:cytosol"/>
    <property type="evidence" value="ECO:0007669"/>
    <property type="project" value="TreeGrafter"/>
</dbReference>
<keyword evidence="2" id="KW-0560">Oxidoreductase</keyword>
<comment type="function">
    <text evidence="2">Cell wall formation.</text>
</comment>